<dbReference type="RefSeq" id="WP_254152489.1">
    <property type="nucleotide sequence ID" value="NZ_JAHESD010000006.1"/>
</dbReference>
<comment type="caution">
    <text evidence="1">The sequence shown here is derived from an EMBL/GenBank/DDBJ whole genome shotgun (WGS) entry which is preliminary data.</text>
</comment>
<keyword evidence="1" id="KW-0378">Hydrolase</keyword>
<dbReference type="Gene3D" id="3.40.50.1820">
    <property type="entry name" value="alpha/beta hydrolase"/>
    <property type="match status" value="1"/>
</dbReference>
<evidence type="ECO:0000313" key="2">
    <source>
        <dbReference type="Proteomes" id="UP000772618"/>
    </source>
</evidence>
<sequence>MHFNSKVLIHPGLNNSGEKHWQSQWEKRFPQFTRIEQIEWDNPVKNEWIATIDSYVLKYQPEEIILVGHSLACCAIAYWSCEYKRKIKGALLVAPSDTEADSYPPGTTGFTPMPLEKLHFPSITVTSTDDRYVTVKRAKQFADAWGSKLVDIGPAGHINSDSNLGSWEYGLQLLKQLDL</sequence>
<accession>A0ABS5VN26</accession>
<proteinExistence type="predicted"/>
<dbReference type="InterPro" id="IPR010662">
    <property type="entry name" value="RBBP9/YdeN"/>
</dbReference>
<dbReference type="EMBL" id="JAHESD010000006">
    <property type="protein sequence ID" value="MBT1702521.1"/>
    <property type="molecule type" value="Genomic_DNA"/>
</dbReference>
<protein>
    <submittedName>
        <fullName evidence="1">Alpha/beta hydrolase</fullName>
    </submittedName>
</protein>
<reference evidence="1 2" key="1">
    <citation type="submission" date="2021-05" db="EMBL/GenBank/DDBJ databases">
        <title>A Polyphasic approach of four new species of the genus Ohtaekwangia: Ohtaekwangia histidinii sp. nov., Ohtaekwangia cretensis sp. nov., Ohtaekwangia indiensis sp. nov., Ohtaekwangia reichenbachii sp. nov. from diverse environment.</title>
        <authorList>
            <person name="Octaviana S."/>
        </authorList>
    </citation>
    <scope>NUCLEOTIDE SEQUENCE [LARGE SCALE GENOMIC DNA]</scope>
    <source>
        <strain evidence="1 2">PWU20</strain>
    </source>
</reference>
<dbReference type="Proteomes" id="UP000772618">
    <property type="component" value="Unassembled WGS sequence"/>
</dbReference>
<dbReference type="SUPFAM" id="SSF53474">
    <property type="entry name" value="alpha/beta-Hydrolases"/>
    <property type="match status" value="1"/>
</dbReference>
<organism evidence="1 2">
    <name type="scientific">Chryseosolibacter indicus</name>
    <dbReference type="NCBI Taxonomy" id="2782351"/>
    <lineage>
        <taxon>Bacteria</taxon>
        <taxon>Pseudomonadati</taxon>
        <taxon>Bacteroidota</taxon>
        <taxon>Cytophagia</taxon>
        <taxon>Cytophagales</taxon>
        <taxon>Chryseotaleaceae</taxon>
        <taxon>Chryseosolibacter</taxon>
    </lineage>
</organism>
<gene>
    <name evidence="1" type="ORF">KK060_04470</name>
</gene>
<dbReference type="Pfam" id="PF06821">
    <property type="entry name" value="Ser_hydrolase"/>
    <property type="match status" value="1"/>
</dbReference>
<evidence type="ECO:0000313" key="1">
    <source>
        <dbReference type="EMBL" id="MBT1702521.1"/>
    </source>
</evidence>
<dbReference type="GO" id="GO:0016787">
    <property type="term" value="F:hydrolase activity"/>
    <property type="evidence" value="ECO:0007669"/>
    <property type="project" value="UniProtKB-KW"/>
</dbReference>
<dbReference type="InterPro" id="IPR029058">
    <property type="entry name" value="AB_hydrolase_fold"/>
</dbReference>
<keyword evidence="2" id="KW-1185">Reference proteome</keyword>
<name>A0ABS5VN26_9BACT</name>